<name>A0A3B0XN90_9ZZZZ</name>
<organism evidence="1">
    <name type="scientific">hydrothermal vent metagenome</name>
    <dbReference type="NCBI Taxonomy" id="652676"/>
    <lineage>
        <taxon>unclassified sequences</taxon>
        <taxon>metagenomes</taxon>
        <taxon>ecological metagenomes</taxon>
    </lineage>
</organism>
<evidence type="ECO:0000313" key="1">
    <source>
        <dbReference type="EMBL" id="VAW57806.1"/>
    </source>
</evidence>
<dbReference type="EMBL" id="UOFF01000462">
    <property type="protein sequence ID" value="VAW57806.1"/>
    <property type="molecule type" value="Genomic_DNA"/>
</dbReference>
<sequence>MQAIDKRTKLIFAKQVLAWLTMSVLMVVAANLQAQPVAENVLDRVIIKTSDFTGIVKILFRLPVRYISHTPSKSGDEIIMKVDVIQNSLLRSRPSFGNGFQNDINSAQNNVRESVTPETRKNNFGLEEVIYEKNIGVEYISLYFEKDVSFEIIQDSSFRSISIIIHDVK</sequence>
<gene>
    <name evidence="1" type="ORF">MNBD_GAMMA07-254</name>
</gene>
<protein>
    <submittedName>
        <fullName evidence="1">Uncharacterized protein</fullName>
    </submittedName>
</protein>
<reference evidence="1" key="1">
    <citation type="submission" date="2018-06" db="EMBL/GenBank/DDBJ databases">
        <authorList>
            <person name="Zhirakovskaya E."/>
        </authorList>
    </citation>
    <scope>NUCLEOTIDE SEQUENCE</scope>
</reference>
<accession>A0A3B0XN90</accession>
<proteinExistence type="predicted"/>
<dbReference type="AlphaFoldDB" id="A0A3B0XN90"/>